<dbReference type="SUPFAM" id="SSF55874">
    <property type="entry name" value="ATPase domain of HSP90 chaperone/DNA topoisomerase II/histidine kinase"/>
    <property type="match status" value="1"/>
</dbReference>
<keyword evidence="8" id="KW-0902">Two-component regulatory system</keyword>
<evidence type="ECO:0000256" key="5">
    <source>
        <dbReference type="ARBA" id="ARBA00022741"/>
    </source>
</evidence>
<dbReference type="InterPro" id="IPR005467">
    <property type="entry name" value="His_kinase_dom"/>
</dbReference>
<dbReference type="PANTHER" id="PTHR24421">
    <property type="entry name" value="NITRATE/NITRITE SENSOR PROTEIN NARX-RELATED"/>
    <property type="match status" value="1"/>
</dbReference>
<feature type="transmembrane region" description="Helical" evidence="9">
    <location>
        <begin position="348"/>
        <end position="365"/>
    </location>
</feature>
<keyword evidence="4" id="KW-0808">Transferase</keyword>
<protein>
    <recommendedName>
        <fullName evidence="2">histidine kinase</fullName>
        <ecNumber evidence="2">2.7.13.3</ecNumber>
    </recommendedName>
</protein>
<keyword evidence="7" id="KW-0067">ATP-binding</keyword>
<proteinExistence type="predicted"/>
<evidence type="ECO:0000256" key="9">
    <source>
        <dbReference type="SAM" id="Phobius"/>
    </source>
</evidence>
<evidence type="ECO:0000259" key="11">
    <source>
        <dbReference type="PROSITE" id="PS50109"/>
    </source>
</evidence>
<dbReference type="EMBL" id="SMJU01000014">
    <property type="protein sequence ID" value="TDB61352.1"/>
    <property type="molecule type" value="Genomic_DNA"/>
</dbReference>
<keyword evidence="9" id="KW-0472">Membrane</keyword>
<evidence type="ECO:0000256" key="10">
    <source>
        <dbReference type="SAM" id="SignalP"/>
    </source>
</evidence>
<dbReference type="PROSITE" id="PS50109">
    <property type="entry name" value="HIS_KIN"/>
    <property type="match status" value="1"/>
</dbReference>
<evidence type="ECO:0000256" key="4">
    <source>
        <dbReference type="ARBA" id="ARBA00022679"/>
    </source>
</evidence>
<accession>A0A4R4K432</accession>
<evidence type="ECO:0000256" key="6">
    <source>
        <dbReference type="ARBA" id="ARBA00022777"/>
    </source>
</evidence>
<keyword evidence="5" id="KW-0547">Nucleotide-binding</keyword>
<feature type="signal peptide" evidence="10">
    <location>
        <begin position="1"/>
        <end position="18"/>
    </location>
</feature>
<keyword evidence="13" id="KW-1185">Reference proteome</keyword>
<organism evidence="12 13">
    <name type="scientific">Arundinibacter roseus</name>
    <dbReference type="NCBI Taxonomy" id="2070510"/>
    <lineage>
        <taxon>Bacteria</taxon>
        <taxon>Pseudomonadati</taxon>
        <taxon>Bacteroidota</taxon>
        <taxon>Cytophagia</taxon>
        <taxon>Cytophagales</taxon>
        <taxon>Spirosomataceae</taxon>
        <taxon>Arundinibacter</taxon>
    </lineage>
</organism>
<feature type="chain" id="PRO_5020747207" description="histidine kinase" evidence="10">
    <location>
        <begin position="19"/>
        <end position="591"/>
    </location>
</feature>
<dbReference type="Gene3D" id="1.20.5.1930">
    <property type="match status" value="1"/>
</dbReference>
<keyword evidence="10" id="KW-0732">Signal</keyword>
<dbReference type="InterPro" id="IPR036890">
    <property type="entry name" value="HATPase_C_sf"/>
</dbReference>
<comment type="caution">
    <text evidence="12">The sequence shown here is derived from an EMBL/GenBank/DDBJ whole genome shotgun (WGS) entry which is preliminary data.</text>
</comment>
<keyword evidence="3" id="KW-0597">Phosphoprotein</keyword>
<dbReference type="InterPro" id="IPR050482">
    <property type="entry name" value="Sensor_HK_TwoCompSys"/>
</dbReference>
<dbReference type="Gene3D" id="3.30.565.10">
    <property type="entry name" value="Histidine kinase-like ATPase, C-terminal domain"/>
    <property type="match status" value="1"/>
</dbReference>
<evidence type="ECO:0000313" key="12">
    <source>
        <dbReference type="EMBL" id="TDB61352.1"/>
    </source>
</evidence>
<dbReference type="InterPro" id="IPR003594">
    <property type="entry name" value="HATPase_dom"/>
</dbReference>
<dbReference type="SMART" id="SM00387">
    <property type="entry name" value="HATPase_c"/>
    <property type="match status" value="1"/>
</dbReference>
<dbReference type="EC" id="2.7.13.3" evidence="2"/>
<gene>
    <name evidence="12" type="ORF">EZE20_19295</name>
</gene>
<keyword evidence="6" id="KW-0418">Kinase</keyword>
<dbReference type="RefSeq" id="WP_132120770.1">
    <property type="nucleotide sequence ID" value="NZ_SMJU01000014.1"/>
</dbReference>
<reference evidence="12 13" key="1">
    <citation type="submission" date="2019-02" db="EMBL/GenBank/DDBJ databases">
        <title>Arundinibacter roseus gen. nov., sp. nov., a new member of the family Cytophagaceae.</title>
        <authorList>
            <person name="Szuroczki S."/>
            <person name="Khayer B."/>
            <person name="Sproer C."/>
            <person name="Toumi M."/>
            <person name="Szabo A."/>
            <person name="Felfoldi T."/>
            <person name="Schumann P."/>
            <person name="Toth E."/>
        </authorList>
    </citation>
    <scope>NUCLEOTIDE SEQUENCE [LARGE SCALE GENOMIC DNA]</scope>
    <source>
        <strain evidence="12 13">DMA-k-7a</strain>
    </source>
</reference>
<dbReference type="PANTHER" id="PTHR24421:SF10">
    <property type="entry name" value="NITRATE_NITRITE SENSOR PROTEIN NARQ"/>
    <property type="match status" value="1"/>
</dbReference>
<dbReference type="AlphaFoldDB" id="A0A4R4K432"/>
<evidence type="ECO:0000256" key="8">
    <source>
        <dbReference type="ARBA" id="ARBA00023012"/>
    </source>
</evidence>
<dbReference type="Pfam" id="PF07730">
    <property type="entry name" value="HisKA_3"/>
    <property type="match status" value="1"/>
</dbReference>
<dbReference type="OrthoDB" id="9760839at2"/>
<keyword evidence="9" id="KW-1133">Transmembrane helix</keyword>
<evidence type="ECO:0000256" key="1">
    <source>
        <dbReference type="ARBA" id="ARBA00000085"/>
    </source>
</evidence>
<dbReference type="Pfam" id="PF02518">
    <property type="entry name" value="HATPase_c"/>
    <property type="match status" value="1"/>
</dbReference>
<comment type="catalytic activity">
    <reaction evidence="1">
        <text>ATP + protein L-histidine = ADP + protein N-phospho-L-histidine.</text>
        <dbReference type="EC" id="2.7.13.3"/>
    </reaction>
</comment>
<dbReference type="GO" id="GO:0016020">
    <property type="term" value="C:membrane"/>
    <property type="evidence" value="ECO:0007669"/>
    <property type="project" value="InterPro"/>
</dbReference>
<dbReference type="GO" id="GO:0046983">
    <property type="term" value="F:protein dimerization activity"/>
    <property type="evidence" value="ECO:0007669"/>
    <property type="project" value="InterPro"/>
</dbReference>
<dbReference type="GO" id="GO:0000155">
    <property type="term" value="F:phosphorelay sensor kinase activity"/>
    <property type="evidence" value="ECO:0007669"/>
    <property type="project" value="InterPro"/>
</dbReference>
<feature type="domain" description="Histidine kinase" evidence="11">
    <location>
        <begin position="403"/>
        <end position="591"/>
    </location>
</feature>
<evidence type="ECO:0000256" key="2">
    <source>
        <dbReference type="ARBA" id="ARBA00012438"/>
    </source>
</evidence>
<name>A0A4R4K432_9BACT</name>
<evidence type="ECO:0000313" key="13">
    <source>
        <dbReference type="Proteomes" id="UP000295706"/>
    </source>
</evidence>
<dbReference type="CDD" id="cd16917">
    <property type="entry name" value="HATPase_UhpB-NarQ-NarX-like"/>
    <property type="match status" value="1"/>
</dbReference>
<sequence>MKALMLFLTFGVCSLAVAQTWDKSVTGIDELDSLEVIYTLNGNTVELAKIKRYKGLFFLEMGSLRQDGSEGASVRLLKESADLFLSEGDSLNYYITDVNIIHFHSQIQRYAPATASKLLKAAAYLAKKKQWSELIITKSLLIKHALFLGNFQQAIKYGQSSEALIKTHFTKATAEDTLIRARIFHHLTYMYLDLYQRDTKKDIYLSKSQYYIHQCQQHFTKNASIYGWIYPLNGYALGLIEEFRGNYSKAIRYYAEFEPTIPEYSKFDRIRLYNHLQYCHYHLKNYAQAQAYASKNQALTDSIEIDKNRYVMDYGISNHALSKRDVESLLTNERAENARIVAENKTQFLWIILISLGSIIIYLIQQQAHKNNKNKLLLETTRAHLQKESTIRILELQEQERKHIAQELHDSLGGMLAIAKLNAENVQASPSEENMGNLISLLNESQNELRQIIDHFQLPALGRIQLTDMLSDWVSKLKQWNPSINFQFQCSGREAGSDLMRQQLFRVGQELIYNAIKHAQASSIHLELSFFEENAILLIQDNGNGFDATLPNKGSGLTNINSRLELLKGHIDIFANEPTGTCVLVHIPLRI</sequence>
<keyword evidence="9" id="KW-0812">Transmembrane</keyword>
<dbReference type="GO" id="GO:0005524">
    <property type="term" value="F:ATP binding"/>
    <property type="evidence" value="ECO:0007669"/>
    <property type="project" value="UniProtKB-KW"/>
</dbReference>
<evidence type="ECO:0000256" key="3">
    <source>
        <dbReference type="ARBA" id="ARBA00022553"/>
    </source>
</evidence>
<evidence type="ECO:0000256" key="7">
    <source>
        <dbReference type="ARBA" id="ARBA00022840"/>
    </source>
</evidence>
<dbReference type="InterPro" id="IPR011712">
    <property type="entry name" value="Sig_transdc_His_kin_sub3_dim/P"/>
</dbReference>
<dbReference type="Proteomes" id="UP000295706">
    <property type="component" value="Unassembled WGS sequence"/>
</dbReference>